<dbReference type="Proteomes" id="UP001153069">
    <property type="component" value="Unassembled WGS sequence"/>
</dbReference>
<dbReference type="AlphaFoldDB" id="A0A9N8H372"/>
<comment type="caution">
    <text evidence="2">The sequence shown here is derived from an EMBL/GenBank/DDBJ whole genome shotgun (WGS) entry which is preliminary data.</text>
</comment>
<protein>
    <submittedName>
        <fullName evidence="2">Uncharacterized protein</fullName>
    </submittedName>
</protein>
<dbReference type="EMBL" id="CAICTM010000052">
    <property type="protein sequence ID" value="CAB9499076.1"/>
    <property type="molecule type" value="Genomic_DNA"/>
</dbReference>
<dbReference type="OrthoDB" id="541059at2759"/>
<evidence type="ECO:0000256" key="1">
    <source>
        <dbReference type="SAM" id="SignalP"/>
    </source>
</evidence>
<feature type="chain" id="PRO_5040280509" evidence="1">
    <location>
        <begin position="30"/>
        <end position="227"/>
    </location>
</feature>
<sequence>MTMPKLLSAVLSLLAGLCCFGDTSTYAYAYIIHEVTPRTTPEEVLSAQLLALQRKDLQTAFHLVSPSHKTPFGVFQGPHGSKFYQHMMHSKGLIGLEQADILLTKRTTDTPSRPLSQERLQRLVGKFWVKPHKMWTEDRWEGLVRVAMMTETPSSSLDDCDQGLQETVGKNQNTDNMVKIQENWWMLSRWTGPGPYNGCFFVEDIRPNKSAVSLGRYFYSLTEDSAR</sequence>
<keyword evidence="3" id="KW-1185">Reference proteome</keyword>
<evidence type="ECO:0000313" key="3">
    <source>
        <dbReference type="Proteomes" id="UP001153069"/>
    </source>
</evidence>
<keyword evidence="1" id="KW-0732">Signal</keyword>
<proteinExistence type="predicted"/>
<feature type="signal peptide" evidence="1">
    <location>
        <begin position="1"/>
        <end position="29"/>
    </location>
</feature>
<reference evidence="2" key="1">
    <citation type="submission" date="2020-06" db="EMBL/GenBank/DDBJ databases">
        <authorList>
            <consortium name="Plant Systems Biology data submission"/>
        </authorList>
    </citation>
    <scope>NUCLEOTIDE SEQUENCE</scope>
    <source>
        <strain evidence="2">D6</strain>
    </source>
</reference>
<evidence type="ECO:0000313" key="2">
    <source>
        <dbReference type="EMBL" id="CAB9499076.1"/>
    </source>
</evidence>
<accession>A0A9N8H372</accession>
<organism evidence="2 3">
    <name type="scientific">Seminavis robusta</name>
    <dbReference type="NCBI Taxonomy" id="568900"/>
    <lineage>
        <taxon>Eukaryota</taxon>
        <taxon>Sar</taxon>
        <taxon>Stramenopiles</taxon>
        <taxon>Ochrophyta</taxon>
        <taxon>Bacillariophyta</taxon>
        <taxon>Bacillariophyceae</taxon>
        <taxon>Bacillariophycidae</taxon>
        <taxon>Naviculales</taxon>
        <taxon>Naviculaceae</taxon>
        <taxon>Seminavis</taxon>
    </lineage>
</organism>
<gene>
    <name evidence="2" type="ORF">SEMRO_53_G031370.1</name>
</gene>
<name>A0A9N8H372_9STRA</name>